<evidence type="ECO:0000256" key="5">
    <source>
        <dbReference type="ARBA" id="ARBA00022989"/>
    </source>
</evidence>
<evidence type="ECO:0000256" key="4">
    <source>
        <dbReference type="ARBA" id="ARBA00022847"/>
    </source>
</evidence>
<evidence type="ECO:0000256" key="2">
    <source>
        <dbReference type="ARBA" id="ARBA00022448"/>
    </source>
</evidence>
<keyword evidence="2" id="KW-0813">Transport</keyword>
<accession>A0A915KHR9</accession>
<reference evidence="10" key="1">
    <citation type="submission" date="2022-11" db="UniProtKB">
        <authorList>
            <consortium name="WormBaseParasite"/>
        </authorList>
    </citation>
    <scope>IDENTIFICATION</scope>
</reference>
<proteinExistence type="predicted"/>
<dbReference type="GO" id="GO:0016020">
    <property type="term" value="C:membrane"/>
    <property type="evidence" value="ECO:0007669"/>
    <property type="project" value="UniProtKB-SubCell"/>
</dbReference>
<evidence type="ECO:0000256" key="1">
    <source>
        <dbReference type="ARBA" id="ARBA00004141"/>
    </source>
</evidence>
<feature type="transmembrane region" description="Helical" evidence="8">
    <location>
        <begin position="117"/>
        <end position="136"/>
    </location>
</feature>
<feature type="transmembrane region" description="Helical" evidence="8">
    <location>
        <begin position="207"/>
        <end position="228"/>
    </location>
</feature>
<dbReference type="OMA" id="XGANARS"/>
<dbReference type="PANTHER" id="PTHR11662:SF399">
    <property type="entry name" value="FI19708P1-RELATED"/>
    <property type="match status" value="1"/>
</dbReference>
<sequence>MEKYEPNSLLLCRWRCSMLVLVTSKPGVRDVPWRQVLTSSAVWAVVVSHFTNNWGLYTLMTTLPTYFKKVQGFDIKKNGFVSALPYLVQFIFHVGSGRLADFLRVKFNLKTVHVRKLFDCLGHLLPGLAIIALGFVGCNDNASVALLVLTVGSTGFCGAGWYVNFLDLAPQYAGILFGVSNTFSTIPGIVGPYLAGVLTKENTVGNWRIVFFIIAALYVFSAVFYAIFGQGHVQSWAETPLIDNLKQKPTITGSESTKSRKTPASVTGPKNSTTET</sequence>
<dbReference type="PANTHER" id="PTHR11662">
    <property type="entry name" value="SOLUTE CARRIER FAMILY 17"/>
    <property type="match status" value="1"/>
</dbReference>
<keyword evidence="3 8" id="KW-0812">Transmembrane</keyword>
<dbReference type="InterPro" id="IPR036259">
    <property type="entry name" value="MFS_trans_sf"/>
</dbReference>
<feature type="transmembrane region" description="Helical" evidence="8">
    <location>
        <begin position="142"/>
        <end position="163"/>
    </location>
</feature>
<evidence type="ECO:0000256" key="8">
    <source>
        <dbReference type="SAM" id="Phobius"/>
    </source>
</evidence>
<comment type="subcellular location">
    <subcellularLocation>
        <location evidence="1">Membrane</location>
        <topology evidence="1">Multi-pass membrane protein</topology>
    </subcellularLocation>
</comment>
<evidence type="ECO:0000256" key="3">
    <source>
        <dbReference type="ARBA" id="ARBA00022692"/>
    </source>
</evidence>
<dbReference type="FunFam" id="1.20.1250.20:FF:000003">
    <property type="entry name" value="Solute carrier family 17 member 3"/>
    <property type="match status" value="1"/>
</dbReference>
<evidence type="ECO:0000313" key="9">
    <source>
        <dbReference type="Proteomes" id="UP000887565"/>
    </source>
</evidence>
<organism evidence="9 10">
    <name type="scientific">Romanomermis culicivorax</name>
    <name type="common">Nematode worm</name>
    <dbReference type="NCBI Taxonomy" id="13658"/>
    <lineage>
        <taxon>Eukaryota</taxon>
        <taxon>Metazoa</taxon>
        <taxon>Ecdysozoa</taxon>
        <taxon>Nematoda</taxon>
        <taxon>Enoplea</taxon>
        <taxon>Dorylaimia</taxon>
        <taxon>Mermithida</taxon>
        <taxon>Mermithoidea</taxon>
        <taxon>Mermithidae</taxon>
        <taxon>Romanomermis</taxon>
    </lineage>
</organism>
<feature type="transmembrane region" description="Helical" evidence="8">
    <location>
        <begin position="175"/>
        <end position="195"/>
    </location>
</feature>
<dbReference type="GO" id="GO:0006820">
    <property type="term" value="P:monoatomic anion transport"/>
    <property type="evidence" value="ECO:0007669"/>
    <property type="project" value="TreeGrafter"/>
</dbReference>
<dbReference type="InterPro" id="IPR050382">
    <property type="entry name" value="MFS_Na/Anion_cotransporter"/>
</dbReference>
<name>A0A915KHR9_ROMCU</name>
<dbReference type="Pfam" id="PF07690">
    <property type="entry name" value="MFS_1"/>
    <property type="match status" value="1"/>
</dbReference>
<dbReference type="Gene3D" id="1.20.1250.20">
    <property type="entry name" value="MFS general substrate transporter like domains"/>
    <property type="match status" value="1"/>
</dbReference>
<keyword evidence="4" id="KW-0769">Symport</keyword>
<protein>
    <submittedName>
        <fullName evidence="10">Sialin</fullName>
    </submittedName>
</protein>
<dbReference type="AlphaFoldDB" id="A0A915KHR9"/>
<dbReference type="WBParaSite" id="nRc.2.0.1.t37541-RA">
    <property type="protein sequence ID" value="nRc.2.0.1.t37541-RA"/>
    <property type="gene ID" value="nRc.2.0.1.g37541"/>
</dbReference>
<dbReference type="SUPFAM" id="SSF103473">
    <property type="entry name" value="MFS general substrate transporter"/>
    <property type="match status" value="1"/>
</dbReference>
<evidence type="ECO:0000256" key="6">
    <source>
        <dbReference type="ARBA" id="ARBA00023136"/>
    </source>
</evidence>
<dbReference type="GO" id="GO:0015293">
    <property type="term" value="F:symporter activity"/>
    <property type="evidence" value="ECO:0007669"/>
    <property type="project" value="UniProtKB-KW"/>
</dbReference>
<keyword evidence="5 8" id="KW-1133">Transmembrane helix</keyword>
<dbReference type="Proteomes" id="UP000887565">
    <property type="component" value="Unplaced"/>
</dbReference>
<keyword evidence="6 8" id="KW-0472">Membrane</keyword>
<evidence type="ECO:0000256" key="7">
    <source>
        <dbReference type="SAM" id="MobiDB-lite"/>
    </source>
</evidence>
<dbReference type="InterPro" id="IPR011701">
    <property type="entry name" value="MFS"/>
</dbReference>
<keyword evidence="9" id="KW-1185">Reference proteome</keyword>
<evidence type="ECO:0000313" key="10">
    <source>
        <dbReference type="WBParaSite" id="nRc.2.0.1.t37541-RA"/>
    </source>
</evidence>
<feature type="region of interest" description="Disordered" evidence="7">
    <location>
        <begin position="248"/>
        <end position="276"/>
    </location>
</feature>